<organism evidence="3 4">
    <name type="scientific">Edwardsiella phage PEi20</name>
    <dbReference type="NCBI Taxonomy" id="1608310"/>
    <lineage>
        <taxon>Viruses</taxon>
        <taxon>Duplodnaviria</taxon>
        <taxon>Heunggongvirae</taxon>
        <taxon>Uroviricota</taxon>
        <taxon>Caudoviricetes</taxon>
        <taxon>Pantevenvirales</taxon>
        <taxon>Straboviridae</taxon>
        <taxon>Tevenvirinae</taxon>
        <taxon>Kanagawavirus</taxon>
        <taxon>Kanagawavirus pei20</taxon>
    </lineage>
</organism>
<dbReference type="KEGG" id="vg:26519075"/>
<feature type="active site" evidence="1">
    <location>
        <position position="602"/>
    </location>
</feature>
<dbReference type="SUPFAM" id="SSF56399">
    <property type="entry name" value="ADP-ribosylation"/>
    <property type="match status" value="1"/>
</dbReference>
<proteinExistence type="inferred from homology"/>
<feature type="site" description="Cleavage" evidence="1">
    <location>
        <begin position="7"/>
        <end position="8"/>
    </location>
</feature>
<dbReference type="EC" id="2.4.2.31" evidence="1"/>
<keyword evidence="1" id="KW-0328">Glycosyltransferase</keyword>
<keyword evidence="1" id="KW-0946">Virion</keyword>
<evidence type="ECO:0000313" key="3">
    <source>
        <dbReference type="EMBL" id="BAQ22863.1"/>
    </source>
</evidence>
<accession>A0A0B6VNX0</accession>
<dbReference type="Proteomes" id="UP000204657">
    <property type="component" value="Segment"/>
</dbReference>
<evidence type="ECO:0000259" key="2">
    <source>
        <dbReference type="Pfam" id="PF03496"/>
    </source>
</evidence>
<evidence type="ECO:0000256" key="1">
    <source>
        <dbReference type="HAMAP-Rule" id="MF_04139"/>
    </source>
</evidence>
<comment type="similarity">
    <text evidence="1">Belongs to the Tevenvirinae NAD(+)--arginine ADP-ribosyltransferase family.</text>
</comment>
<dbReference type="RefSeq" id="YP_009190371.1">
    <property type="nucleotide sequence ID" value="NC_028683.1"/>
</dbReference>
<dbReference type="GeneID" id="26519075"/>
<comment type="subcellular location">
    <subcellularLocation>
        <location evidence="1">Virion</location>
    </subcellularLocation>
    <text evidence="1">About 25-50 copies per virion. This protein is injected into the bacterial cell along with the viral DNA.</text>
</comment>
<keyword evidence="1" id="KW-0520">NAD</keyword>
<keyword evidence="1" id="KW-0808">Transferase</keyword>
<dbReference type="Gene3D" id="3.90.176.10">
    <property type="entry name" value="Toxin ADP-ribosyltransferase, Chain A, domain 1"/>
    <property type="match status" value="1"/>
</dbReference>
<dbReference type="GO" id="GO:0044423">
    <property type="term" value="C:virion component"/>
    <property type="evidence" value="ECO:0007669"/>
    <property type="project" value="UniProtKB-UniRule"/>
</dbReference>
<feature type="chain" id="PRO_5042302297" description="NAD(+)--arginine ADP-ribosyltransferase" evidence="1">
    <location>
        <begin position="1"/>
        <end position="714"/>
    </location>
</feature>
<name>A0A0B6VNX0_9CAUD</name>
<keyword evidence="1" id="KW-0548">Nucleotidyltransferase</keyword>
<dbReference type="PROSITE" id="PS51996">
    <property type="entry name" value="TR_MART"/>
    <property type="match status" value="1"/>
</dbReference>
<feature type="domain" description="ADP ribosyltransferase" evidence="2">
    <location>
        <begin position="379"/>
        <end position="639"/>
    </location>
</feature>
<dbReference type="GO" id="GO:0106274">
    <property type="term" value="F:NAD+-protein-arginine ADP-ribosyltransferase activity"/>
    <property type="evidence" value="ECO:0007669"/>
    <property type="project" value="UniProtKB-UniRule"/>
</dbReference>
<protein>
    <recommendedName>
        <fullName evidence="1">NAD(+)--arginine ADP-ribosyltransferase</fullName>
        <ecNumber evidence="1">2.4.2.31</ecNumber>
    </recommendedName>
</protein>
<dbReference type="HAMAP" id="MF_04139">
    <property type="entry name" value="ALT_T4"/>
    <property type="match status" value="1"/>
</dbReference>
<dbReference type="GO" id="GO:0016779">
    <property type="term" value="F:nucleotidyltransferase activity"/>
    <property type="evidence" value="ECO:0007669"/>
    <property type="project" value="UniProtKB-KW"/>
</dbReference>
<dbReference type="InterPro" id="IPR016225">
    <property type="entry name" value="Phage_T4_Alt-like"/>
</dbReference>
<comment type="caution">
    <text evidence="1">Lacks conserved residue(s) required for the propagation of feature annotation.</text>
</comment>
<keyword evidence="4" id="KW-1185">Reference proteome</keyword>
<reference evidence="3 4" key="1">
    <citation type="submission" date="2015-02" db="EMBL/GenBank/DDBJ databases">
        <title>Complete genome sequences of Edwardsiella bacteriophages, PEi20 and PEi26.</title>
        <authorList>
            <person name="Yasuike M."/>
            <person name="Nishiki I."/>
            <person name="Iwasaki Y."/>
            <person name="Nakamura Y."/>
            <person name="Fujiwara A."/>
            <person name="Hassan E.S."/>
            <person name="Mahmoud M.M."/>
            <person name="Kawato Y."/>
            <person name="Nagai S."/>
            <person name="Kobayashi T."/>
            <person name="Ototake M."/>
            <person name="Nakai T."/>
        </authorList>
    </citation>
    <scope>NUCLEOTIDE SEQUENCE [LARGE SCALE GENOMIC DNA]</scope>
</reference>
<dbReference type="GO" id="GO:0005576">
    <property type="term" value="C:extracellular region"/>
    <property type="evidence" value="ECO:0007669"/>
    <property type="project" value="InterPro"/>
</dbReference>
<gene>
    <name evidence="3" type="primary">alt</name>
</gene>
<comment type="catalytic activity">
    <reaction evidence="1">
        <text>L-arginyl-[protein] + NAD(+) = N(omega)-(ADP-D-ribosyl)-L-arginyl-[protein] + nicotinamide + H(+)</text>
        <dbReference type="Rhea" id="RHEA:19149"/>
        <dbReference type="Rhea" id="RHEA-COMP:10532"/>
        <dbReference type="Rhea" id="RHEA-COMP:15087"/>
        <dbReference type="ChEBI" id="CHEBI:15378"/>
        <dbReference type="ChEBI" id="CHEBI:17154"/>
        <dbReference type="ChEBI" id="CHEBI:29965"/>
        <dbReference type="ChEBI" id="CHEBI:57540"/>
        <dbReference type="ChEBI" id="CHEBI:142554"/>
        <dbReference type="EC" id="2.4.2.31"/>
    </reaction>
</comment>
<sequence>MSEQLNEVFDSEGTLAVVNLNPKLKVPQIWKIGNDESNLVARMVSYTSEGDAIKQVKAGDKYAHVILMSLSAKGTPAELKGGLGVSPIDSINTIFETVYAQVKKFRMDAVMFRFPTKKMKGQGPVVQRVIQRLVMQKTGGKFKVVPALYNFTGKHTYILVVRKNAQIEDINGMPGINPDIYTKVDSEVGEVYVNKKDGKQVTKETAIAGSIAAVEEKRSDRSVISRTKISRRQIAASQSLTSDIIHDPAKFEEYEESAAEFSKPATAVEVPEAQQLKLAVESKASKQQSIALAASGAAFHMSSLVKTKLSQQEKFEEKFIKELTFRMGNAPLTSVESMQAYVQTLLDTLAERQHEAMEHIMTKVPQYLEQSAKDELARNLWNVERTKMIKAALQGYAKNVSSNIESITRTRTPLQYSPAEKRGIREYVGSGYSDINNMLLGRYKADNYDTLTESEVTKAIKNLDDAFKKGDRIPEGLTLWRSQNVRKPIFEALVKNRVFYFRNFVSTSLSPIIFGGWKGNQAVAMASDNTRAVLNRPDNEAETVKMDLPTNAELGLNDEYHAAQDVLQEERTKVMIGWAIKGGHKINVVYPGDLSNMSGEMEVILPRGTMVQIDKIVDASYSDGLVYDNQKFIQAEVMTSDALNESMVVYDGDALLESGELVAMDADAADDSDAPVSFASFSSSGYDAEAKRSALGLLASFIDLDDTAPKFVEG</sequence>
<dbReference type="PIRSF" id="PIRSF000491">
    <property type="entry name" value="Alt_phage"/>
    <property type="match status" value="1"/>
</dbReference>
<comment type="function">
    <text evidence="1">ADP-ribosyltransferase that efficiently ADP-ribosylates one of the two alpha subunits of host RNA polymerase RPOA on an arginine located in the C-terminal region. ADP-ribosylation of RPOA alpha subunit enhances the transcription of viral early genes. Also ribosylates RPOA subunits beta, beta' and sigma 70 and performs an autoribosylation reaction.</text>
</comment>
<dbReference type="OrthoDB" id="1983at10239"/>
<dbReference type="GO" id="GO:0046782">
    <property type="term" value="P:regulation of viral transcription"/>
    <property type="evidence" value="ECO:0007669"/>
    <property type="project" value="UniProtKB-UniRule"/>
</dbReference>
<dbReference type="Pfam" id="PF03496">
    <property type="entry name" value="ADPrib_exo_Tox"/>
    <property type="match status" value="1"/>
</dbReference>
<dbReference type="InterPro" id="IPR003540">
    <property type="entry name" value="ADP-ribosyltransferase"/>
</dbReference>
<evidence type="ECO:0000313" key="4">
    <source>
        <dbReference type="Proteomes" id="UP000204657"/>
    </source>
</evidence>
<dbReference type="EMBL" id="AP014714">
    <property type="protein sequence ID" value="BAQ22863.1"/>
    <property type="molecule type" value="Genomic_DNA"/>
</dbReference>